<dbReference type="InterPro" id="IPR001460">
    <property type="entry name" value="PCN-bd_Tpept"/>
</dbReference>
<evidence type="ECO:0000256" key="2">
    <source>
        <dbReference type="ARBA" id="ARBA00004236"/>
    </source>
</evidence>
<dbReference type="InterPro" id="IPR050515">
    <property type="entry name" value="Beta-lactam/transpept"/>
</dbReference>
<evidence type="ECO:0000256" key="8">
    <source>
        <dbReference type="ARBA" id="ARBA00023136"/>
    </source>
</evidence>
<feature type="non-terminal residue" evidence="13">
    <location>
        <position position="1"/>
    </location>
</feature>
<evidence type="ECO:0000256" key="4">
    <source>
        <dbReference type="ARBA" id="ARBA00022692"/>
    </source>
</evidence>
<keyword evidence="6" id="KW-0573">Peptidoglycan synthesis</keyword>
<dbReference type="Pfam" id="PF00905">
    <property type="entry name" value="Transpeptidase"/>
    <property type="match status" value="1"/>
</dbReference>
<reference evidence="13 14" key="1">
    <citation type="journal article" date="2015" name="Nature">
        <title>rRNA introns, odd ribosomes, and small enigmatic genomes across a large radiation of phyla.</title>
        <authorList>
            <person name="Brown C.T."/>
            <person name="Hug L.A."/>
            <person name="Thomas B.C."/>
            <person name="Sharon I."/>
            <person name="Castelle C.J."/>
            <person name="Singh A."/>
            <person name="Wilkins M.J."/>
            <person name="Williams K.H."/>
            <person name="Banfield J.F."/>
        </authorList>
    </citation>
    <scope>NUCLEOTIDE SEQUENCE [LARGE SCALE GENOMIC DNA]</scope>
</reference>
<accession>A0A0G1KE01</accession>
<evidence type="ECO:0000256" key="6">
    <source>
        <dbReference type="ARBA" id="ARBA00022984"/>
    </source>
</evidence>
<dbReference type="Proteomes" id="UP000034063">
    <property type="component" value="Unassembled WGS sequence"/>
</dbReference>
<keyword evidence="3" id="KW-1003">Cell membrane</keyword>
<dbReference type="PATRIC" id="fig|1618444.3.peg.553"/>
<dbReference type="PANTHER" id="PTHR30627">
    <property type="entry name" value="PEPTIDOGLYCAN D,D-TRANSPEPTIDASE"/>
    <property type="match status" value="1"/>
</dbReference>
<evidence type="ECO:0000256" key="1">
    <source>
        <dbReference type="ARBA" id="ARBA00004167"/>
    </source>
</evidence>
<feature type="domain" description="Penicillin-binding protein transpeptidase" evidence="11">
    <location>
        <begin position="249"/>
        <end position="517"/>
    </location>
</feature>
<dbReference type="GO" id="GO:0008658">
    <property type="term" value="F:penicillin binding"/>
    <property type="evidence" value="ECO:0007669"/>
    <property type="project" value="InterPro"/>
</dbReference>
<evidence type="ECO:0000313" key="13">
    <source>
        <dbReference type="EMBL" id="KKT46059.1"/>
    </source>
</evidence>
<dbReference type="GO" id="GO:0005886">
    <property type="term" value="C:plasma membrane"/>
    <property type="evidence" value="ECO:0007669"/>
    <property type="project" value="TreeGrafter"/>
</dbReference>
<dbReference type="InterPro" id="IPR012338">
    <property type="entry name" value="Beta-lactam/transpept-like"/>
</dbReference>
<evidence type="ECO:0000256" key="3">
    <source>
        <dbReference type="ARBA" id="ARBA00022475"/>
    </source>
</evidence>
<dbReference type="Gene3D" id="3.90.1310.10">
    <property type="entry name" value="Penicillin-binding protein 2a (Domain 2)"/>
    <property type="match status" value="1"/>
</dbReference>
<keyword evidence="5" id="KW-0133">Cell shape</keyword>
<dbReference type="InterPro" id="IPR005311">
    <property type="entry name" value="PBP_dimer"/>
</dbReference>
<dbReference type="AlphaFoldDB" id="A0A0G1KE01"/>
<evidence type="ECO:0000256" key="7">
    <source>
        <dbReference type="ARBA" id="ARBA00022989"/>
    </source>
</evidence>
<proteinExistence type="predicted"/>
<name>A0A0G1KE01_9BACT</name>
<sequence length="650" mass="71361">MKFGKAFSDNVILERERRGLFSTAVPSWWFGSGRPLLFASCMFLAFFILFWRLFSLTVINGHTYRLLSDTNKTRQLILHAPRGELLDRTGKPLAFNSPYFRILKPCDTTPEKVCVSKISENEGKALMTTGIASTWFLEADYKREYTAPVSLFHAIGYVGEVSGTELQDEYYILRGYRMGDMIGRTGAEAEFEEELRGKDGKKFVEVDAQGAIIRTLGQTAEVKGSSLTLSLDKGLSEAAAQAFPKNEKGAVVVTKPSTGEILALYSSPSFSSETLSGSMSADEYEALTAHPDRPLFNRSLGGVYPPGSIFKLITAVAGLEENVITKNTVVEDSGEITIGLFTFPNWYFKQYGKTEGMVNVVKALQRSNDIFFYKTGEWLGITKLGVWAKKMGAGNLLGIDLPGEASGLVPDPQWKDAAFHTPEDLKARNNEWYLGDTYHVSIGQGYLLTTPLQVNTWTNVIANGGKVCKPTVRKMENARLPDGQGEWKMENCKDLGIKKETIELITEGMKEACSEGGTGWPLFNFSVSQRRIPSPPAGGSRGPLETGGDSSVAGLLRNDTKKMFIPVACKTGTAEYGDPKNKTHAWFTVFAPLPKENSNLQPQGRALNSQLDVISGEPEISVTVLMEGAGEGSDKAAPVAKKILEEWFSR</sequence>
<evidence type="ECO:0000313" key="14">
    <source>
        <dbReference type="Proteomes" id="UP000034063"/>
    </source>
</evidence>
<dbReference type="SUPFAM" id="SSF56519">
    <property type="entry name" value="Penicillin binding protein dimerisation domain"/>
    <property type="match status" value="1"/>
</dbReference>
<comment type="caution">
    <text evidence="13">The sequence shown here is derived from an EMBL/GenBank/DDBJ whole genome shotgun (WGS) entry which is preliminary data.</text>
</comment>
<organism evidence="13 14">
    <name type="scientific">Candidatus Gottesmanbacteria bacterium GW2011_GWA2_44_17</name>
    <dbReference type="NCBI Taxonomy" id="1618444"/>
    <lineage>
        <taxon>Bacteria</taxon>
        <taxon>Candidatus Gottesmaniibacteriota</taxon>
    </lineage>
</organism>
<evidence type="ECO:0000256" key="10">
    <source>
        <dbReference type="SAM" id="Phobius"/>
    </source>
</evidence>
<protein>
    <submittedName>
        <fullName evidence="13">Penicillin-binding protein 2</fullName>
    </submittedName>
</protein>
<keyword evidence="9" id="KW-0961">Cell wall biogenesis/degradation</keyword>
<keyword evidence="8 10" id="KW-0472">Membrane</keyword>
<keyword evidence="4 10" id="KW-0812">Transmembrane</keyword>
<dbReference type="EMBL" id="LCIB01000033">
    <property type="protein sequence ID" value="KKT46059.1"/>
    <property type="molecule type" value="Genomic_DNA"/>
</dbReference>
<comment type="subcellular location">
    <subcellularLocation>
        <location evidence="2">Cell membrane</location>
    </subcellularLocation>
    <subcellularLocation>
        <location evidence="1">Membrane</location>
        <topology evidence="1">Single-pass membrane protein</topology>
    </subcellularLocation>
</comment>
<keyword evidence="7 10" id="KW-1133">Transmembrane helix</keyword>
<dbReference type="GO" id="GO:0071555">
    <property type="term" value="P:cell wall organization"/>
    <property type="evidence" value="ECO:0007669"/>
    <property type="project" value="TreeGrafter"/>
</dbReference>
<dbReference type="InterPro" id="IPR036138">
    <property type="entry name" value="PBP_dimer_sf"/>
</dbReference>
<feature type="transmembrane region" description="Helical" evidence="10">
    <location>
        <begin position="36"/>
        <end position="54"/>
    </location>
</feature>
<dbReference type="GO" id="GO:0008800">
    <property type="term" value="F:beta-lactamase activity"/>
    <property type="evidence" value="ECO:0007669"/>
    <property type="project" value="UniProtKB-EC"/>
</dbReference>
<evidence type="ECO:0000256" key="9">
    <source>
        <dbReference type="ARBA" id="ARBA00023316"/>
    </source>
</evidence>
<dbReference type="Pfam" id="PF03717">
    <property type="entry name" value="PBP_dimer"/>
    <property type="match status" value="1"/>
</dbReference>
<gene>
    <name evidence="13" type="ORF">UW37_C0033G0001</name>
</gene>
<feature type="domain" description="Penicillin-binding protein dimerisation" evidence="12">
    <location>
        <begin position="138"/>
        <end position="215"/>
    </location>
</feature>
<dbReference type="SUPFAM" id="SSF56601">
    <property type="entry name" value="beta-lactamase/transpeptidase-like"/>
    <property type="match status" value="1"/>
</dbReference>
<evidence type="ECO:0000256" key="5">
    <source>
        <dbReference type="ARBA" id="ARBA00022960"/>
    </source>
</evidence>
<evidence type="ECO:0000259" key="12">
    <source>
        <dbReference type="Pfam" id="PF03717"/>
    </source>
</evidence>
<evidence type="ECO:0000259" key="11">
    <source>
        <dbReference type="Pfam" id="PF00905"/>
    </source>
</evidence>
<dbReference type="Gene3D" id="3.40.710.10">
    <property type="entry name" value="DD-peptidase/beta-lactamase superfamily"/>
    <property type="match status" value="1"/>
</dbReference>
<dbReference type="GO" id="GO:0046677">
    <property type="term" value="P:response to antibiotic"/>
    <property type="evidence" value="ECO:0007669"/>
    <property type="project" value="UniProtKB-KW"/>
</dbReference>
<dbReference type="PANTHER" id="PTHR30627:SF2">
    <property type="entry name" value="PEPTIDOGLYCAN D,D-TRANSPEPTIDASE MRDA"/>
    <property type="match status" value="1"/>
</dbReference>